<dbReference type="SUPFAM" id="SSF46785">
    <property type="entry name" value="Winged helix' DNA-binding domain"/>
    <property type="match status" value="1"/>
</dbReference>
<dbReference type="eggNOG" id="COG0583">
    <property type="taxonomic scope" value="Bacteria"/>
</dbReference>
<evidence type="ECO:0000256" key="2">
    <source>
        <dbReference type="ARBA" id="ARBA00022491"/>
    </source>
</evidence>
<dbReference type="Pfam" id="PF00126">
    <property type="entry name" value="HTH_1"/>
    <property type="match status" value="1"/>
</dbReference>
<dbReference type="PROSITE" id="PS50931">
    <property type="entry name" value="HTH_LYSR"/>
    <property type="match status" value="1"/>
</dbReference>
<dbReference type="NCBIfam" id="NF002964">
    <property type="entry name" value="PRK03635.1"/>
    <property type="match status" value="1"/>
</dbReference>
<name>F4H206_CELFA</name>
<dbReference type="AlphaFoldDB" id="F4H206"/>
<keyword evidence="10" id="KW-1185">Reference proteome</keyword>
<dbReference type="InterPro" id="IPR017685">
    <property type="entry name" value="ArgP"/>
</dbReference>
<comment type="similarity">
    <text evidence="1">Belongs to the LysR transcriptional regulatory family.</text>
</comment>
<dbReference type="KEGG" id="cfi:Celf_1039"/>
<dbReference type="Gene3D" id="1.10.10.10">
    <property type="entry name" value="Winged helix-like DNA-binding domain superfamily/Winged helix DNA-binding domain"/>
    <property type="match status" value="1"/>
</dbReference>
<evidence type="ECO:0000256" key="1">
    <source>
        <dbReference type="ARBA" id="ARBA00009437"/>
    </source>
</evidence>
<dbReference type="Proteomes" id="UP000008460">
    <property type="component" value="Chromosome"/>
</dbReference>
<reference evidence="9 10" key="1">
    <citation type="submission" date="2011-04" db="EMBL/GenBank/DDBJ databases">
        <title>Complete sequence of Cellulomonas fimi ATCC 484.</title>
        <authorList>
            <consortium name="US DOE Joint Genome Institute"/>
            <person name="Lucas S."/>
            <person name="Han J."/>
            <person name="Lapidus A."/>
            <person name="Cheng J.-F."/>
            <person name="Goodwin L."/>
            <person name="Pitluck S."/>
            <person name="Peters L."/>
            <person name="Chertkov O."/>
            <person name="Detter J.C."/>
            <person name="Han C."/>
            <person name="Tapia R."/>
            <person name="Land M."/>
            <person name="Hauser L."/>
            <person name="Kyrpides N."/>
            <person name="Ivanova N."/>
            <person name="Ovchinnikova G."/>
            <person name="Pagani I."/>
            <person name="Mead D."/>
            <person name="Brumm P."/>
            <person name="Woyke T."/>
        </authorList>
    </citation>
    <scope>NUCLEOTIDE SEQUENCE [LARGE SCALE GENOMIC DNA]</scope>
    <source>
        <strain evidence="10">ATCC 484 / DSM 20113 / JCM 1341 / NBRC 15513 / NCIMB 8980 / NCTC 7547</strain>
    </source>
</reference>
<dbReference type="InterPro" id="IPR036390">
    <property type="entry name" value="WH_DNA-bd_sf"/>
</dbReference>
<dbReference type="EMBL" id="CP002666">
    <property type="protein sequence ID" value="AEE45176.1"/>
    <property type="molecule type" value="Genomic_DNA"/>
</dbReference>
<dbReference type="NCBIfam" id="NF009888">
    <property type="entry name" value="PRK13348.1"/>
    <property type="match status" value="1"/>
</dbReference>
<evidence type="ECO:0000313" key="10">
    <source>
        <dbReference type="Proteomes" id="UP000008460"/>
    </source>
</evidence>
<keyword evidence="5" id="KW-0010">Activator</keyword>
<evidence type="ECO:0000313" key="9">
    <source>
        <dbReference type="EMBL" id="AEE45176.1"/>
    </source>
</evidence>
<dbReference type="Gene3D" id="3.40.190.290">
    <property type="match status" value="1"/>
</dbReference>
<dbReference type="PANTHER" id="PTHR30579">
    <property type="entry name" value="TRANSCRIPTIONAL REGULATOR"/>
    <property type="match status" value="1"/>
</dbReference>
<gene>
    <name evidence="9" type="ordered locus">Celf_1039</name>
</gene>
<organism evidence="9 10">
    <name type="scientific">Cellulomonas fimi (strain ATCC 484 / DSM 20113 / JCM 1341 / CCUG 24087 / LMG 16345 / NBRC 15513 / NCIMB 8980 / NCTC 7547 / NRS-133)</name>
    <dbReference type="NCBI Taxonomy" id="590998"/>
    <lineage>
        <taxon>Bacteria</taxon>
        <taxon>Bacillati</taxon>
        <taxon>Actinomycetota</taxon>
        <taxon>Actinomycetes</taxon>
        <taxon>Micrococcales</taxon>
        <taxon>Cellulomonadaceae</taxon>
        <taxon>Cellulomonas</taxon>
    </lineage>
</organism>
<dbReference type="STRING" id="590998.Celf_1039"/>
<dbReference type="InterPro" id="IPR005119">
    <property type="entry name" value="LysR_subst-bd"/>
</dbReference>
<dbReference type="Pfam" id="PF03466">
    <property type="entry name" value="LysR_substrate"/>
    <property type="match status" value="1"/>
</dbReference>
<dbReference type="HOGENOM" id="CLU_063829_0_1_11"/>
<evidence type="ECO:0000256" key="3">
    <source>
        <dbReference type="ARBA" id="ARBA00023015"/>
    </source>
</evidence>
<dbReference type="PANTHER" id="PTHR30579:SF2">
    <property type="entry name" value="HTH-TYPE TRANSCRIPTIONAL REGULATOR ARGP"/>
    <property type="match status" value="1"/>
</dbReference>
<keyword evidence="3" id="KW-0805">Transcription regulation</keyword>
<protein>
    <recommendedName>
        <fullName evidence="7">HTH-type transcriptional regulator LysG</fullName>
    </recommendedName>
</protein>
<dbReference type="GO" id="GO:0003700">
    <property type="term" value="F:DNA-binding transcription factor activity"/>
    <property type="evidence" value="ECO:0007669"/>
    <property type="project" value="InterPro"/>
</dbReference>
<dbReference type="RefSeq" id="WP_013770202.1">
    <property type="nucleotide sequence ID" value="NC_015514.1"/>
</dbReference>
<evidence type="ECO:0000259" key="8">
    <source>
        <dbReference type="PROSITE" id="PS50931"/>
    </source>
</evidence>
<feature type="domain" description="HTH lysR-type" evidence="8">
    <location>
        <begin position="3"/>
        <end position="59"/>
    </location>
</feature>
<accession>F4H206</accession>
<sequence>MSIDSEQLRTLAAVVAEGSFDAAAQALHLTPSAVSQRIKALEQQVGGVVVRRTRPCLPTPAGEVLVRLAGQVDLLTRDALVELGADAGTDASPDVLGRRRIAVAVNADSLSTWFPAALADLPADLLLDLRREDQDLSATLLRDGTVAAAVTAEQRAVQGCRVRPLGAMRYVAVAAPHARSRWFPAGLDTGSAARAPALAFNRADGLQHAFVRQVLGDAPPLPVHYAPEQGAFVALVQAGLGWGMVPEQAAAGPLADGTLVELEPGRWLDVPLFWQHWSLRTPTLDDLTARVVAAARVLHR</sequence>
<dbReference type="FunFam" id="1.10.10.10:FF:000456">
    <property type="entry name" value="LysR family transcriptional regulator ArgP"/>
    <property type="match status" value="1"/>
</dbReference>
<evidence type="ECO:0000256" key="6">
    <source>
        <dbReference type="ARBA" id="ARBA00023163"/>
    </source>
</evidence>
<evidence type="ECO:0000256" key="4">
    <source>
        <dbReference type="ARBA" id="ARBA00023125"/>
    </source>
</evidence>
<proteinExistence type="inferred from homology"/>
<keyword evidence="6" id="KW-0804">Transcription</keyword>
<keyword evidence="2" id="KW-0678">Repressor</keyword>
<dbReference type="SUPFAM" id="SSF53850">
    <property type="entry name" value="Periplasmic binding protein-like II"/>
    <property type="match status" value="1"/>
</dbReference>
<dbReference type="InterPro" id="IPR036388">
    <property type="entry name" value="WH-like_DNA-bd_sf"/>
</dbReference>
<dbReference type="NCBIfam" id="TIGR03298">
    <property type="entry name" value="argP"/>
    <property type="match status" value="1"/>
</dbReference>
<evidence type="ECO:0000256" key="7">
    <source>
        <dbReference type="ARBA" id="ARBA00074218"/>
    </source>
</evidence>
<keyword evidence="4" id="KW-0238">DNA-binding</keyword>
<dbReference type="InterPro" id="IPR000847">
    <property type="entry name" value="LysR_HTH_N"/>
</dbReference>
<dbReference type="GO" id="GO:0003677">
    <property type="term" value="F:DNA binding"/>
    <property type="evidence" value="ECO:0007669"/>
    <property type="project" value="UniProtKB-KW"/>
</dbReference>
<dbReference type="InterPro" id="IPR050176">
    <property type="entry name" value="LTTR"/>
</dbReference>
<evidence type="ECO:0000256" key="5">
    <source>
        <dbReference type="ARBA" id="ARBA00023159"/>
    </source>
</evidence>